<dbReference type="GO" id="GO:0043190">
    <property type="term" value="C:ATP-binding cassette (ABC) transporter complex"/>
    <property type="evidence" value="ECO:0007669"/>
    <property type="project" value="InterPro"/>
</dbReference>
<name>A0A0S2SN85_9GAMM</name>
<dbReference type="PIRSF" id="PIRSF002741">
    <property type="entry name" value="MppA"/>
    <property type="match status" value="1"/>
</dbReference>
<accession>A0A0S2SN85</accession>
<dbReference type="EMBL" id="CP013067">
    <property type="protein sequence ID" value="ALP43187.1"/>
    <property type="molecule type" value="Genomic_DNA"/>
</dbReference>
<dbReference type="Proteomes" id="UP000058114">
    <property type="component" value="Chromosome"/>
</dbReference>
<sequence length="534" mass="59019">MITNKPLLLACSLLIACAQAQGAENRPEGLIYCSEGSPQTFNPQLTNLGTTLDAVSYPLYDRLLELNPITLSLEPALATEWSVSEDGLRYRFTLRKGVMFHATPDFVPTRPLDADDVIFSFSRVLDPRHPYYHVSGGRYPFFKNLGLDKLIKGVHKRSDRVVEFDLERPNAAFLADLASASSVILSSEYAEKMLLAGTPDRVDKAPVGTGPYRLGEYRDHQFIRYLRHEAYWKGPARTAQLIFDITPRSAKRLTKLLTGECDVMSYPAASQIAVIQAHNDLSLSVQSGMNVAFLALNTRQPPLNNAKVRQALALAINRSNLLHAVYYNTGEPARSLLPPLSWGFDPALPPVQSDLAAARKLLKEAGVAKGFEMRLLAPVGSRSYNPDPLKTAQLIRNDLAALGVKVKIQKLEQAVLDNAVDNGRYDAVLGGWQADSSDPDNFFRQLLGCQAIASGSNMSRWCSPSFEQLLDDAVSTQQLGFRIRNYYYAQKVLAEEMPLIPLAHALQTQASRHDIQGVQMNPLGGTLFNGAYRD</sequence>
<evidence type="ECO:0000256" key="1">
    <source>
        <dbReference type="SAM" id="SignalP"/>
    </source>
</evidence>
<dbReference type="PROSITE" id="PS51257">
    <property type="entry name" value="PROKAR_LIPOPROTEIN"/>
    <property type="match status" value="1"/>
</dbReference>
<dbReference type="Gene3D" id="3.10.105.10">
    <property type="entry name" value="Dipeptide-binding Protein, Domain 3"/>
    <property type="match status" value="1"/>
</dbReference>
<dbReference type="PANTHER" id="PTHR30290">
    <property type="entry name" value="PERIPLASMIC BINDING COMPONENT OF ABC TRANSPORTER"/>
    <property type="match status" value="1"/>
</dbReference>
<keyword evidence="1" id="KW-0732">Signal</keyword>
<dbReference type="AlphaFoldDB" id="A0A0S2SN85"/>
<reference evidence="4" key="1">
    <citation type="submission" date="2015-10" db="EMBL/GenBank/DDBJ databases">
        <title>Complete Genome Sequence of Aeromonas schubertii strain WL1483.</title>
        <authorList>
            <person name="Liu L."/>
        </authorList>
    </citation>
    <scope>NUCLEOTIDE SEQUENCE [LARGE SCALE GENOMIC DNA]</scope>
    <source>
        <strain evidence="4">WL1483</strain>
    </source>
</reference>
<dbReference type="Gene3D" id="3.90.76.10">
    <property type="entry name" value="Dipeptide-binding Protein, Domain 1"/>
    <property type="match status" value="1"/>
</dbReference>
<dbReference type="InterPro" id="IPR039424">
    <property type="entry name" value="SBP_5"/>
</dbReference>
<dbReference type="CDD" id="cd08493">
    <property type="entry name" value="PBP2_DppA_like"/>
    <property type="match status" value="1"/>
</dbReference>
<evidence type="ECO:0000313" key="4">
    <source>
        <dbReference type="Proteomes" id="UP000058114"/>
    </source>
</evidence>
<dbReference type="InterPro" id="IPR030678">
    <property type="entry name" value="Peptide/Ni-bd"/>
</dbReference>
<dbReference type="RefSeq" id="WP_060586464.1">
    <property type="nucleotide sequence ID" value="NZ_CP013067.1"/>
</dbReference>
<reference evidence="3 4" key="2">
    <citation type="journal article" date="2016" name="Genome Announc.">
        <title>Complete Genome Sequence of the Highly Virulent Aeromonas schubertii Strain WL1483, Isolated from Diseased Snakehead Fish (Channa argus) in China.</title>
        <authorList>
            <person name="Liu L."/>
            <person name="Li N."/>
            <person name="Zhang D."/>
            <person name="Fu X."/>
            <person name="Shi C."/>
            <person name="Lin Q."/>
            <person name="Hao G."/>
        </authorList>
    </citation>
    <scope>NUCLEOTIDE SEQUENCE [LARGE SCALE GENOMIC DNA]</scope>
    <source>
        <strain evidence="3 4">WL1483</strain>
    </source>
</reference>
<dbReference type="GO" id="GO:1904680">
    <property type="term" value="F:peptide transmembrane transporter activity"/>
    <property type="evidence" value="ECO:0007669"/>
    <property type="project" value="TreeGrafter"/>
</dbReference>
<dbReference type="InterPro" id="IPR000914">
    <property type="entry name" value="SBP_5_dom"/>
</dbReference>
<dbReference type="NCBIfam" id="NF011689">
    <property type="entry name" value="PRK15109.1"/>
    <property type="match status" value="1"/>
</dbReference>
<dbReference type="PANTHER" id="PTHR30290:SF28">
    <property type="entry name" value="ABC TRANSPORTER PERIPLASMIC-BINDING PROTEIN SAPA-RELATED"/>
    <property type="match status" value="1"/>
</dbReference>
<gene>
    <name evidence="3" type="primary">sapA</name>
    <name evidence="3" type="ORF">WL1483_3768</name>
</gene>
<protein>
    <submittedName>
        <fullName evidence="3">Peptide ABC transporter substrate-binding protein</fullName>
    </submittedName>
</protein>
<dbReference type="KEGG" id="asr:WL1483_3768"/>
<dbReference type="SUPFAM" id="SSF53850">
    <property type="entry name" value="Periplasmic binding protein-like II"/>
    <property type="match status" value="1"/>
</dbReference>
<feature type="domain" description="Solute-binding protein family 5" evidence="2">
    <location>
        <begin position="73"/>
        <end position="451"/>
    </location>
</feature>
<dbReference type="GO" id="GO:0015833">
    <property type="term" value="P:peptide transport"/>
    <property type="evidence" value="ECO:0007669"/>
    <property type="project" value="TreeGrafter"/>
</dbReference>
<evidence type="ECO:0000259" key="2">
    <source>
        <dbReference type="Pfam" id="PF00496"/>
    </source>
</evidence>
<organism evidence="3 4">
    <name type="scientific">Aeromonas schubertii</name>
    <dbReference type="NCBI Taxonomy" id="652"/>
    <lineage>
        <taxon>Bacteria</taxon>
        <taxon>Pseudomonadati</taxon>
        <taxon>Pseudomonadota</taxon>
        <taxon>Gammaproteobacteria</taxon>
        <taxon>Aeromonadales</taxon>
        <taxon>Aeromonadaceae</taxon>
        <taxon>Aeromonas</taxon>
    </lineage>
</organism>
<feature type="signal peptide" evidence="1">
    <location>
        <begin position="1"/>
        <end position="22"/>
    </location>
</feature>
<dbReference type="Gene3D" id="3.40.190.10">
    <property type="entry name" value="Periplasmic binding protein-like II"/>
    <property type="match status" value="1"/>
</dbReference>
<dbReference type="Pfam" id="PF00496">
    <property type="entry name" value="SBP_bac_5"/>
    <property type="match status" value="1"/>
</dbReference>
<evidence type="ECO:0000313" key="3">
    <source>
        <dbReference type="EMBL" id="ALP43187.1"/>
    </source>
</evidence>
<proteinExistence type="predicted"/>
<dbReference type="PATRIC" id="fig|652.5.peg.2472"/>
<dbReference type="GO" id="GO:0030288">
    <property type="term" value="C:outer membrane-bounded periplasmic space"/>
    <property type="evidence" value="ECO:0007669"/>
    <property type="project" value="UniProtKB-ARBA"/>
</dbReference>
<feature type="chain" id="PRO_5006604565" evidence="1">
    <location>
        <begin position="23"/>
        <end position="534"/>
    </location>
</feature>